<evidence type="ECO:0000313" key="5">
    <source>
        <dbReference type="Proteomes" id="UP000657574"/>
    </source>
</evidence>
<evidence type="ECO:0000256" key="2">
    <source>
        <dbReference type="ARBA" id="ARBA00023002"/>
    </source>
</evidence>
<name>A0A917LA60_9ACTN</name>
<dbReference type="SMART" id="SM00822">
    <property type="entry name" value="PKS_KR"/>
    <property type="match status" value="1"/>
</dbReference>
<dbReference type="Proteomes" id="UP000657574">
    <property type="component" value="Unassembled WGS sequence"/>
</dbReference>
<keyword evidence="2" id="KW-0560">Oxidoreductase</keyword>
<sequence length="247" mass="25405">MNQETVLITGGTSGIGLATAQLLHKRGANVLVTGRNPETIRSARSVLPDEVAIVQADVASLDDTERVIGEVRDRFGSLTGLFLNAGINKAMPFETVDENTYDEVFATNAKGQFFVLQKALPLLADAASVVFTVGIAATRGLAGMSLGAGSKGALLTMLPSLAVELAPRGVRVNAVSPGAISTPIWTKSGMSAEQLTAVTESMAAAIPLRRLGEGPEVAAAVAFLLSDDASYITGENIVIGGGAGLRV</sequence>
<dbReference type="Pfam" id="PF13561">
    <property type="entry name" value="adh_short_C2"/>
    <property type="match status" value="1"/>
</dbReference>
<dbReference type="PRINTS" id="PR00081">
    <property type="entry name" value="GDHRDH"/>
</dbReference>
<dbReference type="AlphaFoldDB" id="A0A917LA60"/>
<protein>
    <submittedName>
        <fullName evidence="4">Short-chain dehydrogenase</fullName>
    </submittedName>
</protein>
<evidence type="ECO:0000259" key="3">
    <source>
        <dbReference type="SMART" id="SM00822"/>
    </source>
</evidence>
<proteinExistence type="inferred from homology"/>
<evidence type="ECO:0000313" key="4">
    <source>
        <dbReference type="EMBL" id="GGJ48221.1"/>
    </source>
</evidence>
<dbReference type="PANTHER" id="PTHR43639">
    <property type="entry name" value="OXIDOREDUCTASE, SHORT-CHAIN DEHYDROGENASE/REDUCTASE FAMILY (AFU_ORTHOLOGUE AFUA_5G02870)"/>
    <property type="match status" value="1"/>
</dbReference>
<evidence type="ECO:0000256" key="1">
    <source>
        <dbReference type="ARBA" id="ARBA00006484"/>
    </source>
</evidence>
<dbReference type="GO" id="GO:0016491">
    <property type="term" value="F:oxidoreductase activity"/>
    <property type="evidence" value="ECO:0007669"/>
    <property type="project" value="UniProtKB-KW"/>
</dbReference>
<dbReference type="FunFam" id="3.40.50.720:FF:000084">
    <property type="entry name" value="Short-chain dehydrogenase reductase"/>
    <property type="match status" value="1"/>
</dbReference>
<gene>
    <name evidence="4" type="ORF">GCM10010121_069200</name>
</gene>
<comment type="similarity">
    <text evidence="1">Belongs to the short-chain dehydrogenases/reductases (SDR) family.</text>
</comment>
<dbReference type="InterPro" id="IPR057326">
    <property type="entry name" value="KR_dom"/>
</dbReference>
<feature type="domain" description="Ketoreductase" evidence="3">
    <location>
        <begin position="4"/>
        <end position="183"/>
    </location>
</feature>
<dbReference type="RefSeq" id="WP_189315305.1">
    <property type="nucleotide sequence ID" value="NZ_BMQA01000035.1"/>
</dbReference>
<accession>A0A917LA60</accession>
<reference evidence="4" key="1">
    <citation type="journal article" date="2014" name="Int. J. Syst. Evol. Microbiol.">
        <title>Complete genome sequence of Corynebacterium casei LMG S-19264T (=DSM 44701T), isolated from a smear-ripened cheese.</title>
        <authorList>
            <consortium name="US DOE Joint Genome Institute (JGI-PGF)"/>
            <person name="Walter F."/>
            <person name="Albersmeier A."/>
            <person name="Kalinowski J."/>
            <person name="Ruckert C."/>
        </authorList>
    </citation>
    <scope>NUCLEOTIDE SEQUENCE</scope>
    <source>
        <strain evidence="4">JCM 3086</strain>
    </source>
</reference>
<reference evidence="4" key="2">
    <citation type="submission" date="2020-09" db="EMBL/GenBank/DDBJ databases">
        <authorList>
            <person name="Sun Q."/>
            <person name="Ohkuma M."/>
        </authorList>
    </citation>
    <scope>NUCLEOTIDE SEQUENCE</scope>
    <source>
        <strain evidence="4">JCM 3086</strain>
    </source>
</reference>
<dbReference type="InterPro" id="IPR036291">
    <property type="entry name" value="NAD(P)-bd_dom_sf"/>
</dbReference>
<dbReference type="SUPFAM" id="SSF51735">
    <property type="entry name" value="NAD(P)-binding Rossmann-fold domains"/>
    <property type="match status" value="1"/>
</dbReference>
<dbReference type="InterPro" id="IPR002347">
    <property type="entry name" value="SDR_fam"/>
</dbReference>
<dbReference type="Gene3D" id="3.40.50.720">
    <property type="entry name" value="NAD(P)-binding Rossmann-like Domain"/>
    <property type="match status" value="1"/>
</dbReference>
<dbReference type="PANTHER" id="PTHR43639:SF1">
    <property type="entry name" value="SHORT-CHAIN DEHYDROGENASE_REDUCTASE FAMILY PROTEIN"/>
    <property type="match status" value="1"/>
</dbReference>
<organism evidence="4 5">
    <name type="scientific">Streptomyces brasiliensis</name>
    <dbReference type="NCBI Taxonomy" id="1954"/>
    <lineage>
        <taxon>Bacteria</taxon>
        <taxon>Bacillati</taxon>
        <taxon>Actinomycetota</taxon>
        <taxon>Actinomycetes</taxon>
        <taxon>Kitasatosporales</taxon>
        <taxon>Streptomycetaceae</taxon>
        <taxon>Streptomyces</taxon>
    </lineage>
</organism>
<dbReference type="CDD" id="cd05233">
    <property type="entry name" value="SDR_c"/>
    <property type="match status" value="1"/>
</dbReference>
<comment type="caution">
    <text evidence="4">The sequence shown here is derived from an EMBL/GenBank/DDBJ whole genome shotgun (WGS) entry which is preliminary data.</text>
</comment>
<dbReference type="EMBL" id="BMQA01000035">
    <property type="protein sequence ID" value="GGJ48221.1"/>
    <property type="molecule type" value="Genomic_DNA"/>
</dbReference>
<keyword evidence="5" id="KW-1185">Reference proteome</keyword>